<reference evidence="14" key="1">
    <citation type="submission" date="2019-11" db="EMBL/GenBank/DDBJ databases">
        <title>Microbial mats filling the niche in hypersaline microbial mats.</title>
        <authorList>
            <person name="Wong H.L."/>
            <person name="Macleod F.I."/>
            <person name="White R.A. III"/>
            <person name="Burns B.P."/>
        </authorList>
    </citation>
    <scope>NUCLEOTIDE SEQUENCE</scope>
    <source>
        <strain evidence="14">Rbin_158</strain>
    </source>
</reference>
<evidence type="ECO:0000256" key="1">
    <source>
        <dbReference type="ARBA" id="ARBA00000085"/>
    </source>
</evidence>
<evidence type="ECO:0000313" key="14">
    <source>
        <dbReference type="EMBL" id="MBD3327556.1"/>
    </source>
</evidence>
<dbReference type="PANTHER" id="PTHR45528:SF1">
    <property type="entry name" value="SENSOR HISTIDINE KINASE CPXA"/>
    <property type="match status" value="1"/>
</dbReference>
<dbReference type="PANTHER" id="PTHR45528">
    <property type="entry name" value="SENSOR HISTIDINE KINASE CPXA"/>
    <property type="match status" value="1"/>
</dbReference>
<evidence type="ECO:0000256" key="8">
    <source>
        <dbReference type="ARBA" id="ARBA00022777"/>
    </source>
</evidence>
<evidence type="ECO:0000256" key="6">
    <source>
        <dbReference type="ARBA" id="ARBA00022679"/>
    </source>
</evidence>
<evidence type="ECO:0000313" key="15">
    <source>
        <dbReference type="Proteomes" id="UP000649604"/>
    </source>
</evidence>
<feature type="transmembrane region" description="Helical" evidence="12">
    <location>
        <begin position="12"/>
        <end position="34"/>
    </location>
</feature>
<evidence type="ECO:0000256" key="12">
    <source>
        <dbReference type="SAM" id="Phobius"/>
    </source>
</evidence>
<keyword evidence="12" id="KW-0812">Transmembrane</keyword>
<keyword evidence="12" id="KW-1133">Transmembrane helix</keyword>
<dbReference type="SUPFAM" id="SSF158472">
    <property type="entry name" value="HAMP domain-like"/>
    <property type="match status" value="1"/>
</dbReference>
<dbReference type="SMART" id="SM00304">
    <property type="entry name" value="HAMP"/>
    <property type="match status" value="1"/>
</dbReference>
<dbReference type="GO" id="GO:0000155">
    <property type="term" value="F:phosphorelay sensor kinase activity"/>
    <property type="evidence" value="ECO:0007669"/>
    <property type="project" value="TreeGrafter"/>
</dbReference>
<feature type="non-terminal residue" evidence="14">
    <location>
        <position position="287"/>
    </location>
</feature>
<evidence type="ECO:0000256" key="3">
    <source>
        <dbReference type="ARBA" id="ARBA00012438"/>
    </source>
</evidence>
<gene>
    <name evidence="14" type="ORF">GF339_23430</name>
</gene>
<feature type="transmembrane region" description="Helical" evidence="12">
    <location>
        <begin position="204"/>
        <end position="224"/>
    </location>
</feature>
<keyword evidence="5" id="KW-0597">Phosphoprotein</keyword>
<dbReference type="AlphaFoldDB" id="A0A9D5Q963"/>
<comment type="catalytic activity">
    <reaction evidence="1">
        <text>ATP + protein L-histidine = ADP + protein N-phospho-L-histidine.</text>
        <dbReference type="EC" id="2.7.13.3"/>
    </reaction>
</comment>
<keyword evidence="9" id="KW-0067">ATP-binding</keyword>
<evidence type="ECO:0000256" key="5">
    <source>
        <dbReference type="ARBA" id="ARBA00022553"/>
    </source>
</evidence>
<evidence type="ECO:0000256" key="10">
    <source>
        <dbReference type="ARBA" id="ARBA00023012"/>
    </source>
</evidence>
<feature type="domain" description="HAMP" evidence="13">
    <location>
        <begin position="225"/>
        <end position="277"/>
    </location>
</feature>
<name>A0A9D5Q963_9BACT</name>
<dbReference type="EMBL" id="WJJP01000756">
    <property type="protein sequence ID" value="MBD3327556.1"/>
    <property type="molecule type" value="Genomic_DNA"/>
</dbReference>
<keyword evidence="10" id="KW-0902">Two-component regulatory system</keyword>
<dbReference type="GO" id="GO:0005886">
    <property type="term" value="C:plasma membrane"/>
    <property type="evidence" value="ECO:0007669"/>
    <property type="project" value="UniProtKB-SubCell"/>
</dbReference>
<dbReference type="Pfam" id="PF00672">
    <property type="entry name" value="HAMP"/>
    <property type="match status" value="1"/>
</dbReference>
<protein>
    <recommendedName>
        <fullName evidence="3">histidine kinase</fullName>
        <ecNumber evidence="3">2.7.13.3</ecNumber>
    </recommendedName>
</protein>
<keyword evidence="4" id="KW-1003">Cell membrane</keyword>
<proteinExistence type="predicted"/>
<dbReference type="InterPro" id="IPR050398">
    <property type="entry name" value="HssS/ArlS-like"/>
</dbReference>
<comment type="caution">
    <text evidence="14">The sequence shown here is derived from an EMBL/GenBank/DDBJ whole genome shotgun (WGS) entry which is preliminary data.</text>
</comment>
<keyword evidence="8" id="KW-0418">Kinase</keyword>
<keyword evidence="7" id="KW-0547">Nucleotide-binding</keyword>
<evidence type="ECO:0000256" key="11">
    <source>
        <dbReference type="ARBA" id="ARBA00023136"/>
    </source>
</evidence>
<evidence type="ECO:0000256" key="4">
    <source>
        <dbReference type="ARBA" id="ARBA00022475"/>
    </source>
</evidence>
<evidence type="ECO:0000256" key="7">
    <source>
        <dbReference type="ARBA" id="ARBA00022741"/>
    </source>
</evidence>
<evidence type="ECO:0000259" key="13">
    <source>
        <dbReference type="PROSITE" id="PS50885"/>
    </source>
</evidence>
<dbReference type="GO" id="GO:0005524">
    <property type="term" value="F:ATP binding"/>
    <property type="evidence" value="ECO:0007669"/>
    <property type="project" value="UniProtKB-KW"/>
</dbReference>
<organism evidence="14 15">
    <name type="scientific">candidate division KSB3 bacterium</name>
    <dbReference type="NCBI Taxonomy" id="2044937"/>
    <lineage>
        <taxon>Bacteria</taxon>
        <taxon>candidate division KSB3</taxon>
    </lineage>
</organism>
<dbReference type="PROSITE" id="PS50885">
    <property type="entry name" value="HAMP"/>
    <property type="match status" value="1"/>
</dbReference>
<comment type="subcellular location">
    <subcellularLocation>
        <location evidence="2">Cell membrane</location>
        <topology evidence="2">Multi-pass membrane protein</topology>
    </subcellularLocation>
</comment>
<dbReference type="EC" id="2.7.13.3" evidence="3"/>
<dbReference type="Proteomes" id="UP000649604">
    <property type="component" value="Unassembled WGS sequence"/>
</dbReference>
<evidence type="ECO:0000256" key="2">
    <source>
        <dbReference type="ARBA" id="ARBA00004651"/>
    </source>
</evidence>
<accession>A0A9D5Q963</accession>
<dbReference type="Gene3D" id="6.10.340.10">
    <property type="match status" value="1"/>
</dbReference>
<dbReference type="InterPro" id="IPR003660">
    <property type="entry name" value="HAMP_dom"/>
</dbReference>
<keyword evidence="11 12" id="KW-0472">Membrane</keyword>
<dbReference type="CDD" id="cd06225">
    <property type="entry name" value="HAMP"/>
    <property type="match status" value="1"/>
</dbReference>
<evidence type="ECO:0000256" key="9">
    <source>
        <dbReference type="ARBA" id="ARBA00022840"/>
    </source>
</evidence>
<keyword evidence="6" id="KW-0808">Transferase</keyword>
<sequence length="287" mass="32321">MSSKLRHISLNQIFTLSLTLFTLCVIGAVTWFFYHQQRSILLRELQRHGLSLAENLAYNSEYGLLFVDVDNLKKLVDGVMQDKDVLFASIVNIDGAVVAQRALQRFPSMQQRIQERVAEILRLLKTEADNTYTPTIYFTEHSGGVYHIFAPVFVPTVEAESEDAADPSIGMQPITAEKRELLGLTVVGISFERVTALLKEIQRQILGLALFIVILTVVVARFLVNTISRPIGKLAAGTHRIARGDLTQEVEVNNPSEIADLAQSFNQMMHDLRLSQQELERWAQTLE</sequence>